<evidence type="ECO:0000256" key="2">
    <source>
        <dbReference type="ARBA" id="ARBA00005189"/>
    </source>
</evidence>
<feature type="transmembrane region" description="Helical" evidence="12">
    <location>
        <begin position="372"/>
        <end position="392"/>
    </location>
</feature>
<comment type="caution">
    <text evidence="12">Lacks conserved residue(s) required for the propagation of feature annotation.</text>
</comment>
<evidence type="ECO:0000256" key="9">
    <source>
        <dbReference type="ARBA" id="ARBA00023136"/>
    </source>
</evidence>
<evidence type="ECO:0000256" key="5">
    <source>
        <dbReference type="ARBA" id="ARBA00022692"/>
    </source>
</evidence>
<organism evidence="13 14">
    <name type="scientific">Vanilla planifolia</name>
    <name type="common">Vanilla</name>
    <dbReference type="NCBI Taxonomy" id="51239"/>
    <lineage>
        <taxon>Eukaryota</taxon>
        <taxon>Viridiplantae</taxon>
        <taxon>Streptophyta</taxon>
        <taxon>Embryophyta</taxon>
        <taxon>Tracheophyta</taxon>
        <taxon>Spermatophyta</taxon>
        <taxon>Magnoliopsida</taxon>
        <taxon>Liliopsida</taxon>
        <taxon>Asparagales</taxon>
        <taxon>Orchidaceae</taxon>
        <taxon>Vanilloideae</taxon>
        <taxon>Vanilleae</taxon>
        <taxon>Vanilla</taxon>
    </lineage>
</organism>
<dbReference type="AlphaFoldDB" id="A0A835U787"/>
<keyword evidence="11 12" id="KW-1208">Phospholipid metabolism</keyword>
<evidence type="ECO:0000256" key="4">
    <source>
        <dbReference type="ARBA" id="ARBA00022679"/>
    </source>
</evidence>
<dbReference type="GO" id="GO:0106245">
    <property type="term" value="F:L-serine-phosphatidylethanolamine phosphatidyltransferase activity"/>
    <property type="evidence" value="ECO:0007669"/>
    <property type="project" value="InterPro"/>
</dbReference>
<keyword evidence="9 12" id="KW-0472">Membrane</keyword>
<dbReference type="PANTHER" id="PTHR15362">
    <property type="entry name" value="PHOSPHATIDYLINOSITOL SYNTHASE"/>
    <property type="match status" value="1"/>
</dbReference>
<evidence type="ECO:0000256" key="6">
    <source>
        <dbReference type="ARBA" id="ARBA00022824"/>
    </source>
</evidence>
<feature type="transmembrane region" description="Helical" evidence="12">
    <location>
        <begin position="41"/>
        <end position="58"/>
    </location>
</feature>
<dbReference type="EC" id="2.7.8.8" evidence="12"/>
<feature type="transmembrane region" description="Helical" evidence="12">
    <location>
        <begin position="338"/>
        <end position="360"/>
    </location>
</feature>
<evidence type="ECO:0000256" key="3">
    <source>
        <dbReference type="ARBA" id="ARBA00022516"/>
    </source>
</evidence>
<dbReference type="GO" id="GO:0003882">
    <property type="term" value="F:CDP-diacylglycerol-serine O-phosphatidyltransferase activity"/>
    <property type="evidence" value="ECO:0007669"/>
    <property type="project" value="UniProtKB-UniRule"/>
</dbReference>
<feature type="transmembrane region" description="Helical" evidence="12">
    <location>
        <begin position="277"/>
        <end position="301"/>
    </location>
</feature>
<evidence type="ECO:0000313" key="13">
    <source>
        <dbReference type="EMBL" id="KAG0452229.1"/>
    </source>
</evidence>
<keyword evidence="7 12" id="KW-1133">Transmembrane helix</keyword>
<evidence type="ECO:0000256" key="11">
    <source>
        <dbReference type="ARBA" id="ARBA00023264"/>
    </source>
</evidence>
<evidence type="ECO:0000256" key="7">
    <source>
        <dbReference type="ARBA" id="ARBA00022989"/>
    </source>
</evidence>
<dbReference type="Proteomes" id="UP000636800">
    <property type="component" value="Unassembled WGS sequence"/>
</dbReference>
<dbReference type="OrthoDB" id="1047602at2759"/>
<keyword evidence="4 12" id="KW-0808">Transferase</keyword>
<comment type="function">
    <text evidence="12">Catalyzes a base-exchange reaction in which the polar head group of phosphatidylethanolamine (PE) is replaced by L-serine.</text>
</comment>
<evidence type="ECO:0000256" key="10">
    <source>
        <dbReference type="ARBA" id="ARBA00023209"/>
    </source>
</evidence>
<dbReference type="Pfam" id="PF03034">
    <property type="entry name" value="PSS"/>
    <property type="match status" value="1"/>
</dbReference>
<accession>A0A835U787</accession>
<proteinExistence type="inferred from homology"/>
<gene>
    <name evidence="13" type="ORF">HPP92_026069</name>
</gene>
<evidence type="ECO:0000313" key="14">
    <source>
        <dbReference type="Proteomes" id="UP000636800"/>
    </source>
</evidence>
<dbReference type="GO" id="GO:0006659">
    <property type="term" value="P:phosphatidylserine biosynthetic process"/>
    <property type="evidence" value="ECO:0007669"/>
    <property type="project" value="UniProtKB-UniRule"/>
</dbReference>
<keyword evidence="14" id="KW-1185">Reference proteome</keyword>
<keyword evidence="3 12" id="KW-0444">Lipid biosynthesis</keyword>
<dbReference type="PANTHER" id="PTHR15362:SF7">
    <property type="entry name" value="PHOSPHATIDYLSERINE SYNTHASE 2"/>
    <property type="match status" value="1"/>
</dbReference>
<keyword evidence="8 12" id="KW-0443">Lipid metabolism</keyword>
<protein>
    <recommendedName>
        <fullName evidence="12">CDP-diacylglycerol--serine O-phosphatidyltransferase</fullName>
        <ecNumber evidence="12">2.7.8.8</ecNumber>
    </recommendedName>
    <alternativeName>
        <fullName evidence="12">Phosphatidylserine synthase</fullName>
    </alternativeName>
</protein>
<dbReference type="InterPro" id="IPR004277">
    <property type="entry name" value="PSS"/>
</dbReference>
<keyword evidence="5 12" id="KW-0812">Transmembrane</keyword>
<dbReference type="GO" id="GO:0006646">
    <property type="term" value="P:phosphatidylethanolamine biosynthetic process"/>
    <property type="evidence" value="ECO:0007669"/>
    <property type="project" value="UniProtKB-UniPathway"/>
</dbReference>
<keyword evidence="10 12" id="KW-0594">Phospholipid biosynthesis</keyword>
<comment type="similarity">
    <text evidence="12">Belongs to the CDP-alcohol phosphatidyltransferase class-I family.</text>
</comment>
<sequence length="404" mass="47389">MACNGLEARRFDISRDNDIKSMNDVGEFDPWMSWAYKPRTVSLLLFGTCLIIWASGTFDPESTASYDVVTSVKRVLIRPHPAVWRLVHGMAVIYLVTLSFLLFQNRDDARNFMKFLHPELGIELPERSYGTDCRIYVPDNPTSRFNNVYETLFDEFVLAHIFGWWGKAIMIRNQSLLWVLSVGFELMELSFRHMLPNFNECWWDSIILDILVCNWIGIWAGMYTVRYFDGKTYEWVGISRQPNIISKVKRTLGQFTPARWDKDEWHPMLGPLRFVQVLSLCVVFMAVELNTFFLKFCLWIPPRNPVVVYRLILWWLIAIPTIREYNNYLQDRKPVKKLGAFCWLSLAICIVELLICIKFGHGLFPHPMPPGLITFWSSAASVLLVFLLLWTWQIHRTMQTKKQH</sequence>
<dbReference type="EMBL" id="JADCNL010000017">
    <property type="protein sequence ID" value="KAG0452229.1"/>
    <property type="molecule type" value="Genomic_DNA"/>
</dbReference>
<name>A0A835U787_VANPL</name>
<dbReference type="GO" id="GO:0005789">
    <property type="term" value="C:endoplasmic reticulum membrane"/>
    <property type="evidence" value="ECO:0007669"/>
    <property type="project" value="UniProtKB-SubCell"/>
</dbReference>
<evidence type="ECO:0000256" key="12">
    <source>
        <dbReference type="RuleBase" id="RU368094"/>
    </source>
</evidence>
<comment type="subcellular location">
    <subcellularLocation>
        <location evidence="1 12">Endoplasmic reticulum membrane</location>
        <topology evidence="1 12">Multi-pass membrane protein</topology>
    </subcellularLocation>
</comment>
<comment type="pathway">
    <text evidence="12">Phospholipid metabolism; phosphatidylethanolamine biosynthesis; phosphatidylethanolamine from CDP-diacylglycerol: step 1/2.</text>
</comment>
<dbReference type="UniPathway" id="UPA00558">
    <property type="reaction ID" value="UER00615"/>
</dbReference>
<evidence type="ECO:0000256" key="8">
    <source>
        <dbReference type="ARBA" id="ARBA00023098"/>
    </source>
</evidence>
<comment type="caution">
    <text evidence="13">The sequence shown here is derived from an EMBL/GenBank/DDBJ whole genome shotgun (WGS) entry which is preliminary data.</text>
</comment>
<reference evidence="13 14" key="1">
    <citation type="journal article" date="2020" name="Nat. Food">
        <title>A phased Vanilla planifolia genome enables genetic improvement of flavour and production.</title>
        <authorList>
            <person name="Hasing T."/>
            <person name="Tang H."/>
            <person name="Brym M."/>
            <person name="Khazi F."/>
            <person name="Huang T."/>
            <person name="Chambers A.H."/>
        </authorList>
    </citation>
    <scope>NUCLEOTIDE SEQUENCE [LARGE SCALE GENOMIC DNA]</scope>
    <source>
        <tissue evidence="13">Leaf</tissue>
    </source>
</reference>
<comment type="pathway">
    <text evidence="2">Lipid metabolism.</text>
</comment>
<feature type="transmembrane region" description="Helical" evidence="12">
    <location>
        <begin position="206"/>
        <end position="225"/>
    </location>
</feature>
<evidence type="ECO:0000256" key="1">
    <source>
        <dbReference type="ARBA" id="ARBA00004477"/>
    </source>
</evidence>
<feature type="transmembrane region" description="Helical" evidence="12">
    <location>
        <begin position="82"/>
        <end position="103"/>
    </location>
</feature>
<keyword evidence="6 12" id="KW-0256">Endoplasmic reticulum</keyword>
<comment type="catalytic activity">
    <reaction evidence="12">
        <text>a CDP-1,2-diacyl-sn-glycerol + L-serine = a 1,2-diacyl-sn-glycero-3-phospho-L-serine + CMP + H(+)</text>
        <dbReference type="Rhea" id="RHEA:16913"/>
        <dbReference type="ChEBI" id="CHEBI:15378"/>
        <dbReference type="ChEBI" id="CHEBI:33384"/>
        <dbReference type="ChEBI" id="CHEBI:57262"/>
        <dbReference type="ChEBI" id="CHEBI:58332"/>
        <dbReference type="ChEBI" id="CHEBI:60377"/>
        <dbReference type="EC" id="2.7.8.8"/>
    </reaction>
</comment>